<dbReference type="EMBL" id="QZJW01000030">
    <property type="protein sequence ID" value="RJO61109.1"/>
    <property type="molecule type" value="Genomic_DNA"/>
</dbReference>
<keyword evidence="1" id="KW-0677">Repeat</keyword>
<dbReference type="Proteomes" id="UP000285655">
    <property type="component" value="Unassembled WGS sequence"/>
</dbReference>
<name>A0A419DDA7_9BACT</name>
<dbReference type="PANTHER" id="PTHR24273:SF32">
    <property type="entry name" value="HYALIN"/>
    <property type="match status" value="1"/>
</dbReference>
<dbReference type="Pfam" id="PF02494">
    <property type="entry name" value="HYR"/>
    <property type="match status" value="2"/>
</dbReference>
<evidence type="ECO:0000313" key="3">
    <source>
        <dbReference type="EMBL" id="RJO61109.1"/>
    </source>
</evidence>
<evidence type="ECO:0000256" key="1">
    <source>
        <dbReference type="ARBA" id="ARBA00022737"/>
    </source>
</evidence>
<organism evidence="3 4">
    <name type="scientific">candidate division WS5 bacterium</name>
    <dbReference type="NCBI Taxonomy" id="2093353"/>
    <lineage>
        <taxon>Bacteria</taxon>
        <taxon>candidate division WS5</taxon>
    </lineage>
</organism>
<dbReference type="AlphaFoldDB" id="A0A419DDA7"/>
<dbReference type="PANTHER" id="PTHR24273">
    <property type="entry name" value="FI04643P-RELATED"/>
    <property type="match status" value="1"/>
</dbReference>
<sequence>MIQEDITPPVINLPKDITMEAAGPEGALVSFEATASDDFSGQVPVTCNPESGSIFPLGTTEVKCSATDAAGNTAQDIIKITVSDTTPPLITCPLDTSIECGQSPDPAITGSASATDVCDSSLDINSSDSIAPGTCSEEKTITRTWTATDDSGNSSRCVQTIEIVDSTTPEIQCNAPSTITPREAPISFTATASDNCAGEPFVEIIGYDCFAFTKKGKRIDKKESCIIKVNGDTIIVVDSGGVDDNITWTVRATDNCGNITETTCSVMVVKPSKP</sequence>
<accession>A0A419DDA7</accession>
<comment type="caution">
    <text evidence="3">The sequence shown here is derived from an EMBL/GenBank/DDBJ whole genome shotgun (WGS) entry which is preliminary data.</text>
</comment>
<feature type="domain" description="HYR" evidence="2">
    <location>
        <begin position="4"/>
        <end position="84"/>
    </location>
</feature>
<dbReference type="Gene3D" id="2.60.40.10">
    <property type="entry name" value="Immunoglobulins"/>
    <property type="match status" value="2"/>
</dbReference>
<dbReference type="PROSITE" id="PS50825">
    <property type="entry name" value="HYR"/>
    <property type="match status" value="1"/>
</dbReference>
<gene>
    <name evidence="3" type="ORF">C4544_03720</name>
</gene>
<dbReference type="InterPro" id="IPR013783">
    <property type="entry name" value="Ig-like_fold"/>
</dbReference>
<protein>
    <submittedName>
        <fullName evidence="3">HYR domain-containing protein</fullName>
    </submittedName>
</protein>
<proteinExistence type="predicted"/>
<evidence type="ECO:0000313" key="4">
    <source>
        <dbReference type="Proteomes" id="UP000285655"/>
    </source>
</evidence>
<evidence type="ECO:0000259" key="2">
    <source>
        <dbReference type="PROSITE" id="PS50825"/>
    </source>
</evidence>
<dbReference type="InterPro" id="IPR003410">
    <property type="entry name" value="HYR_dom"/>
</dbReference>
<reference evidence="3 4" key="1">
    <citation type="journal article" date="2017" name="ISME J.">
        <title>Energy and carbon metabolisms in a deep terrestrial subsurface fluid microbial community.</title>
        <authorList>
            <person name="Momper L."/>
            <person name="Jungbluth S.P."/>
            <person name="Lee M.D."/>
            <person name="Amend J.P."/>
        </authorList>
    </citation>
    <scope>NUCLEOTIDE SEQUENCE [LARGE SCALE GENOMIC DNA]</scope>
    <source>
        <strain evidence="3">SURF_29</strain>
    </source>
</reference>